<accession>A0AAN6GP03</accession>
<feature type="compositionally biased region" description="Basic and acidic residues" evidence="1">
    <location>
        <begin position="430"/>
        <end position="440"/>
    </location>
</feature>
<feature type="compositionally biased region" description="Acidic residues" evidence="1">
    <location>
        <begin position="560"/>
        <end position="569"/>
    </location>
</feature>
<sequence>MADSSPSSPSQELAKRLDLTTTKLVITMSATPIDDLIAQSDSDSSIVDQLVRTLYDCSYAHVPISPRPGTGENYVHRLSGPPRDTSTEVGLCCATAKMLDLQTLLELPLAILGISMQPTERDHLWPDMSRLDKISVLRIPRSRSVNSTPEPEELSPSDIKASVWDFARPLDLDEVYIYLQLKPIEPKSSSAVKSRPSMAPELAKLYWKAERRRLSVKLPSRLDKAFDLSAQKFKDQIEPQHCIISRSLKTVDGCHIMPRHVERKLVVAALHLLFSRKRYPVERGQTKPLFYEVASSLHTYTPDQAENGVMLTPSLHRVLDTHRRFWILRGKCYPIGLADTLDELFAFEPPCPSLHMIRSIKQQSSSHALWEQQLAHEEVVQPLQCQVLGGRQAFLHVNALLSFFTRFMVQLPWVQKVLRELDQATDADEDARSDKNEAPKKMTQKRSRANTGPSEEPHAPESGQPGPSGRGATDQSGGPEQQLSDESSDHSSHSKLSLTNQAPSTSTSATTNGSSQSSGSAEGSPPSKRRRETDNKTLFSGDTTDSAASSSEGDNATSEYDSDGWDEEEERKQELTRNDTLALILTLHALRSGPGTF</sequence>
<evidence type="ECO:0000313" key="2">
    <source>
        <dbReference type="EMBL" id="KAK0547423.1"/>
    </source>
</evidence>
<name>A0AAN6GP03_9BASI</name>
<comment type="caution">
    <text evidence="2">The sequence shown here is derived from an EMBL/GenBank/DDBJ whole genome shotgun (WGS) entry which is preliminary data.</text>
</comment>
<proteinExistence type="predicted"/>
<organism evidence="2 3">
    <name type="scientific">Tilletia horrida</name>
    <dbReference type="NCBI Taxonomy" id="155126"/>
    <lineage>
        <taxon>Eukaryota</taxon>
        <taxon>Fungi</taxon>
        <taxon>Dikarya</taxon>
        <taxon>Basidiomycota</taxon>
        <taxon>Ustilaginomycotina</taxon>
        <taxon>Exobasidiomycetes</taxon>
        <taxon>Tilletiales</taxon>
        <taxon>Tilletiaceae</taxon>
        <taxon>Tilletia</taxon>
    </lineage>
</organism>
<keyword evidence="3" id="KW-1185">Reference proteome</keyword>
<dbReference type="Proteomes" id="UP001176517">
    <property type="component" value="Unassembled WGS sequence"/>
</dbReference>
<reference evidence="2" key="1">
    <citation type="journal article" date="2023" name="PhytoFront">
        <title>Draft Genome Resources of Seven Strains of Tilletia horrida, Causal Agent of Kernel Smut of Rice.</title>
        <authorList>
            <person name="Khanal S."/>
            <person name="Antony Babu S."/>
            <person name="Zhou X.G."/>
        </authorList>
    </citation>
    <scope>NUCLEOTIDE SEQUENCE</scope>
    <source>
        <strain evidence="2">TX6</strain>
    </source>
</reference>
<dbReference type="EMBL" id="JAPDMZ010000162">
    <property type="protein sequence ID" value="KAK0547423.1"/>
    <property type="molecule type" value="Genomic_DNA"/>
</dbReference>
<evidence type="ECO:0000256" key="1">
    <source>
        <dbReference type="SAM" id="MobiDB-lite"/>
    </source>
</evidence>
<feature type="region of interest" description="Disordered" evidence="1">
    <location>
        <begin position="424"/>
        <end position="579"/>
    </location>
</feature>
<protein>
    <submittedName>
        <fullName evidence="2">Uncharacterized protein</fullName>
    </submittedName>
</protein>
<feature type="compositionally biased region" description="Low complexity" evidence="1">
    <location>
        <begin position="494"/>
        <end position="526"/>
    </location>
</feature>
<gene>
    <name evidence="2" type="ORF">OC846_004872</name>
</gene>
<feature type="compositionally biased region" description="Low complexity" evidence="1">
    <location>
        <begin position="540"/>
        <end position="553"/>
    </location>
</feature>
<dbReference type="AlphaFoldDB" id="A0AAN6GP03"/>
<evidence type="ECO:0000313" key="3">
    <source>
        <dbReference type="Proteomes" id="UP001176517"/>
    </source>
</evidence>